<reference evidence="6 7" key="1">
    <citation type="submission" date="2021-02" db="EMBL/GenBank/DDBJ databases">
        <title>Characterization of Marinitoga sp. nov. str. BP5-C20A.</title>
        <authorList>
            <person name="Erauso G."/>
            <person name="Postec A."/>
        </authorList>
    </citation>
    <scope>NUCLEOTIDE SEQUENCE [LARGE SCALE GENOMIC DNA]</scope>
    <source>
        <strain evidence="6 7">BP5-C20A</strain>
    </source>
</reference>
<keyword evidence="7" id="KW-1185">Reference proteome</keyword>
<keyword evidence="6" id="KW-0378">Hydrolase</keyword>
<protein>
    <submittedName>
        <fullName evidence="6">Endonuclease III domain-containing protein</fullName>
    </submittedName>
</protein>
<dbReference type="Pfam" id="PF00730">
    <property type="entry name" value="HhH-GPD"/>
    <property type="match status" value="1"/>
</dbReference>
<dbReference type="Proteomes" id="UP001232493">
    <property type="component" value="Chromosome"/>
</dbReference>
<keyword evidence="2" id="KW-0479">Metal-binding</keyword>
<keyword evidence="4" id="KW-0411">Iron-sulfur</keyword>
<proteinExistence type="predicted"/>
<evidence type="ECO:0000256" key="4">
    <source>
        <dbReference type="ARBA" id="ARBA00023014"/>
    </source>
</evidence>
<sequence length="219" mass="26182">MYIDLMEVYNKLYSEYNIPEGWWPGDNEFEIMIGALLTQNTNWNNVEKSLDNIKKRNLMNPESLYYLPINELEELIRPSGFYTVKAKYIKNLLEWFKTYNFSFEVINKKEKEILRNELLNIKGIGKETADSILLYAFNKLSFVIDAYTKRMFSRLGLNIKVDYDTYKNFFENNLPKDIMLYKNYHGLIVEHSKNICKKKPLCENCKLKFLCKTYKTNFN</sequence>
<evidence type="ECO:0000313" key="7">
    <source>
        <dbReference type="Proteomes" id="UP001232493"/>
    </source>
</evidence>
<evidence type="ECO:0000256" key="1">
    <source>
        <dbReference type="ARBA" id="ARBA00022485"/>
    </source>
</evidence>
<dbReference type="Gene3D" id="1.10.340.30">
    <property type="entry name" value="Hypothetical protein, domain 2"/>
    <property type="match status" value="1"/>
</dbReference>
<evidence type="ECO:0000259" key="5">
    <source>
        <dbReference type="SMART" id="SM00478"/>
    </source>
</evidence>
<gene>
    <name evidence="6" type="ORF">JRV97_11465</name>
</gene>
<evidence type="ECO:0000256" key="3">
    <source>
        <dbReference type="ARBA" id="ARBA00023004"/>
    </source>
</evidence>
<dbReference type="CDD" id="cd00056">
    <property type="entry name" value="ENDO3c"/>
    <property type="match status" value="1"/>
</dbReference>
<dbReference type="Gene3D" id="1.10.1670.10">
    <property type="entry name" value="Helix-hairpin-Helix base-excision DNA repair enzymes (C-terminal)"/>
    <property type="match status" value="1"/>
</dbReference>
<dbReference type="PANTHER" id="PTHR10359:SF19">
    <property type="entry name" value="DNA REPAIR GLYCOSYLASE MJ1434-RELATED"/>
    <property type="match status" value="1"/>
</dbReference>
<evidence type="ECO:0000313" key="6">
    <source>
        <dbReference type="EMBL" id="WGS64956.1"/>
    </source>
</evidence>
<keyword evidence="6" id="KW-0540">Nuclease</keyword>
<accession>A0ABY8PQN0</accession>
<dbReference type="RefSeq" id="WP_280999011.1">
    <property type="nucleotide sequence ID" value="NZ_CP069362.1"/>
</dbReference>
<dbReference type="InterPro" id="IPR011257">
    <property type="entry name" value="DNA_glycosylase"/>
</dbReference>
<organism evidence="6 7">
    <name type="scientific">Marinitoga aeolica</name>
    <dbReference type="NCBI Taxonomy" id="2809031"/>
    <lineage>
        <taxon>Bacteria</taxon>
        <taxon>Thermotogati</taxon>
        <taxon>Thermotogota</taxon>
        <taxon>Thermotogae</taxon>
        <taxon>Petrotogales</taxon>
        <taxon>Petrotogaceae</taxon>
        <taxon>Marinitoga</taxon>
    </lineage>
</organism>
<dbReference type="GO" id="GO:0004519">
    <property type="term" value="F:endonuclease activity"/>
    <property type="evidence" value="ECO:0007669"/>
    <property type="project" value="UniProtKB-KW"/>
</dbReference>
<keyword evidence="6" id="KW-0255">Endonuclease</keyword>
<dbReference type="InterPro" id="IPR003265">
    <property type="entry name" value="HhH-GPD_domain"/>
</dbReference>
<keyword evidence="3" id="KW-0408">Iron</keyword>
<dbReference type="EMBL" id="CP069362">
    <property type="protein sequence ID" value="WGS64956.1"/>
    <property type="molecule type" value="Genomic_DNA"/>
</dbReference>
<dbReference type="InterPro" id="IPR023170">
    <property type="entry name" value="HhH_base_excis_C"/>
</dbReference>
<evidence type="ECO:0000256" key="2">
    <source>
        <dbReference type="ARBA" id="ARBA00022723"/>
    </source>
</evidence>
<dbReference type="PIRSF" id="PIRSF001435">
    <property type="entry name" value="Nth"/>
    <property type="match status" value="1"/>
</dbReference>
<dbReference type="PANTHER" id="PTHR10359">
    <property type="entry name" value="A/G-SPECIFIC ADENINE GLYCOSYLASE/ENDONUCLEASE III"/>
    <property type="match status" value="1"/>
</dbReference>
<feature type="domain" description="HhH-GPD" evidence="5">
    <location>
        <begin position="37"/>
        <end position="194"/>
    </location>
</feature>
<keyword evidence="1" id="KW-0004">4Fe-4S</keyword>
<dbReference type="SMART" id="SM00478">
    <property type="entry name" value="ENDO3c"/>
    <property type="match status" value="1"/>
</dbReference>
<name>A0ABY8PQN0_9BACT</name>
<dbReference type="SUPFAM" id="SSF48150">
    <property type="entry name" value="DNA-glycosylase"/>
    <property type="match status" value="1"/>
</dbReference>